<dbReference type="Gene3D" id="3.40.50.1820">
    <property type="entry name" value="alpha/beta hydrolase"/>
    <property type="match status" value="1"/>
</dbReference>
<accession>A0ABW5DKP7</accession>
<keyword evidence="3" id="KW-1185">Reference proteome</keyword>
<keyword evidence="2" id="KW-0378">Hydrolase</keyword>
<dbReference type="Pfam" id="PF00561">
    <property type="entry name" value="Abhydrolase_1"/>
    <property type="match status" value="1"/>
</dbReference>
<dbReference type="PANTHER" id="PTHR43798">
    <property type="entry name" value="MONOACYLGLYCEROL LIPASE"/>
    <property type="match status" value="1"/>
</dbReference>
<organism evidence="2 3">
    <name type="scientific">Lacibacterium aquatile</name>
    <dbReference type="NCBI Taxonomy" id="1168082"/>
    <lineage>
        <taxon>Bacteria</taxon>
        <taxon>Pseudomonadati</taxon>
        <taxon>Pseudomonadota</taxon>
        <taxon>Alphaproteobacteria</taxon>
        <taxon>Rhodospirillales</taxon>
        <taxon>Rhodospirillaceae</taxon>
    </lineage>
</organism>
<dbReference type="SUPFAM" id="SSF53474">
    <property type="entry name" value="alpha/beta-Hydrolases"/>
    <property type="match status" value="1"/>
</dbReference>
<evidence type="ECO:0000259" key="1">
    <source>
        <dbReference type="Pfam" id="PF00561"/>
    </source>
</evidence>
<reference evidence="3" key="1">
    <citation type="journal article" date="2019" name="Int. J. Syst. Evol. Microbiol.">
        <title>The Global Catalogue of Microorganisms (GCM) 10K type strain sequencing project: providing services to taxonomists for standard genome sequencing and annotation.</title>
        <authorList>
            <consortium name="The Broad Institute Genomics Platform"/>
            <consortium name="The Broad Institute Genome Sequencing Center for Infectious Disease"/>
            <person name="Wu L."/>
            <person name="Ma J."/>
        </authorList>
    </citation>
    <scope>NUCLEOTIDE SEQUENCE [LARGE SCALE GENOMIC DNA]</scope>
    <source>
        <strain evidence="3">CGMCC 1.19062</strain>
    </source>
</reference>
<evidence type="ECO:0000313" key="3">
    <source>
        <dbReference type="Proteomes" id="UP001597295"/>
    </source>
</evidence>
<dbReference type="GO" id="GO:0016787">
    <property type="term" value="F:hydrolase activity"/>
    <property type="evidence" value="ECO:0007669"/>
    <property type="project" value="UniProtKB-KW"/>
</dbReference>
<name>A0ABW5DKP7_9PROT</name>
<dbReference type="InterPro" id="IPR029058">
    <property type="entry name" value="AB_hydrolase_fold"/>
</dbReference>
<proteinExistence type="predicted"/>
<dbReference type="EMBL" id="JBHUIP010000003">
    <property type="protein sequence ID" value="MFD2261637.1"/>
    <property type="molecule type" value="Genomic_DNA"/>
</dbReference>
<protein>
    <submittedName>
        <fullName evidence="2">Alpha/beta fold hydrolase</fullName>
    </submittedName>
</protein>
<dbReference type="InterPro" id="IPR000073">
    <property type="entry name" value="AB_hydrolase_1"/>
</dbReference>
<dbReference type="Proteomes" id="UP001597295">
    <property type="component" value="Unassembled WGS sequence"/>
</dbReference>
<dbReference type="RefSeq" id="WP_379874553.1">
    <property type="nucleotide sequence ID" value="NZ_JBHUIP010000003.1"/>
</dbReference>
<feature type="domain" description="AB hydrolase-1" evidence="1">
    <location>
        <begin position="24"/>
        <end position="125"/>
    </location>
</feature>
<evidence type="ECO:0000313" key="2">
    <source>
        <dbReference type="EMBL" id="MFD2261637.1"/>
    </source>
</evidence>
<dbReference type="InterPro" id="IPR050266">
    <property type="entry name" value="AB_hydrolase_sf"/>
</dbReference>
<sequence>MTARSFSFPHKGAELFVTEAGSGPPVVFLHAGVADQRMWRQQMQALVGTHRVIAYDRRGFGQTRCDASVVGYLDDLFALLDHLNIQQASLIGCSQGGRIAIDAALAHPERIASLVLIAPSISGATGPDHYPSLIQELIDGLDVAEAAGDLDQVNKLEAHLWLDGPQSVEGRVQGAARTLFLDMNGIALRHPPVPLPEMPSAFGSLHLIRHPTTLISGLLDFPHIVARTAALAKTIPNAVCVDLDTAHLPSIEAPNLVNQALITALNSQFKD</sequence>
<gene>
    <name evidence="2" type="ORF">ACFSM5_01980</name>
</gene>
<comment type="caution">
    <text evidence="2">The sequence shown here is derived from an EMBL/GenBank/DDBJ whole genome shotgun (WGS) entry which is preliminary data.</text>
</comment>
<dbReference type="PRINTS" id="PR00111">
    <property type="entry name" value="ABHYDROLASE"/>
</dbReference>